<keyword evidence="3" id="KW-0808">Transferase</keyword>
<name>A0A840QZN3_9GAMM</name>
<sequence>MSLPILILAAGKSRRFGSADKRFAALPHGGVLVNALVRRSRKAGLDVSVVIDAGDDVSARIDAPCILSANASLGMGHSIADGLAHLRVSSSALGVLILPVDLPLLRIESLLAVAKNLRSDNIVMPVYAGRRGHPVGFGRRFWPQLCELRGDVGAKSVLTSQAKFVEEVAVGDKGIYQDADTPAQMAELLLSLKPRLRPE</sequence>
<dbReference type="PANTHER" id="PTHR43777">
    <property type="entry name" value="MOLYBDENUM COFACTOR CYTIDYLYLTRANSFERASE"/>
    <property type="match status" value="1"/>
</dbReference>
<comment type="caution">
    <text evidence="3">The sequence shown here is derived from an EMBL/GenBank/DDBJ whole genome shotgun (WGS) entry which is preliminary data.</text>
</comment>
<keyword evidence="1" id="KW-0460">Magnesium</keyword>
<dbReference type="EC" id="2.7.7.76" evidence="3"/>
<dbReference type="GO" id="GO:0061602">
    <property type="term" value="F:molybdenum cofactor cytidylyltransferase activity"/>
    <property type="evidence" value="ECO:0007669"/>
    <property type="project" value="UniProtKB-EC"/>
</dbReference>
<keyword evidence="4" id="KW-1185">Reference proteome</keyword>
<organism evidence="3 4">
    <name type="scientific">Zhongshania antarctica</name>
    <dbReference type="NCBI Taxonomy" id="641702"/>
    <lineage>
        <taxon>Bacteria</taxon>
        <taxon>Pseudomonadati</taxon>
        <taxon>Pseudomonadota</taxon>
        <taxon>Gammaproteobacteria</taxon>
        <taxon>Cellvibrionales</taxon>
        <taxon>Spongiibacteraceae</taxon>
        <taxon>Zhongshania</taxon>
    </lineage>
</organism>
<dbReference type="Pfam" id="PF12804">
    <property type="entry name" value="NTP_transf_3"/>
    <property type="match status" value="1"/>
</dbReference>
<dbReference type="AlphaFoldDB" id="A0A840QZN3"/>
<dbReference type="RefSeq" id="WP_184460623.1">
    <property type="nucleotide sequence ID" value="NZ_JACHHW010000001.1"/>
</dbReference>
<protein>
    <submittedName>
        <fullName evidence="3">Molybdenum cofactor cytidylyltransferase</fullName>
        <ecNumber evidence="3">2.7.7.76</ecNumber>
    </submittedName>
</protein>
<evidence type="ECO:0000259" key="2">
    <source>
        <dbReference type="Pfam" id="PF12804"/>
    </source>
</evidence>
<reference evidence="3 4" key="1">
    <citation type="submission" date="2020-08" db="EMBL/GenBank/DDBJ databases">
        <title>Genomic Encyclopedia of Type Strains, Phase IV (KMG-IV): sequencing the most valuable type-strain genomes for metagenomic binning, comparative biology and taxonomic classification.</title>
        <authorList>
            <person name="Goeker M."/>
        </authorList>
    </citation>
    <scope>NUCLEOTIDE SEQUENCE [LARGE SCALE GENOMIC DNA]</scope>
    <source>
        <strain evidence="3 4">DSM 25701</strain>
    </source>
</reference>
<evidence type="ECO:0000256" key="1">
    <source>
        <dbReference type="ARBA" id="ARBA00022842"/>
    </source>
</evidence>
<dbReference type="Gene3D" id="3.90.550.10">
    <property type="entry name" value="Spore Coat Polysaccharide Biosynthesis Protein SpsA, Chain A"/>
    <property type="match status" value="1"/>
</dbReference>
<feature type="domain" description="MobA-like NTP transferase" evidence="2">
    <location>
        <begin position="6"/>
        <end position="161"/>
    </location>
</feature>
<dbReference type="InterPro" id="IPR025877">
    <property type="entry name" value="MobA-like_NTP_Trfase"/>
</dbReference>
<dbReference type="SUPFAM" id="SSF53448">
    <property type="entry name" value="Nucleotide-diphospho-sugar transferases"/>
    <property type="match status" value="1"/>
</dbReference>
<proteinExistence type="predicted"/>
<gene>
    <name evidence="3" type="ORF">HNQ57_000035</name>
</gene>
<dbReference type="InterPro" id="IPR029044">
    <property type="entry name" value="Nucleotide-diphossugar_trans"/>
</dbReference>
<evidence type="ECO:0000313" key="3">
    <source>
        <dbReference type="EMBL" id="MBB5185776.1"/>
    </source>
</evidence>
<dbReference type="Proteomes" id="UP000536640">
    <property type="component" value="Unassembled WGS sequence"/>
</dbReference>
<accession>A0A840QZN3</accession>
<dbReference type="EMBL" id="JACHHW010000001">
    <property type="protein sequence ID" value="MBB5185776.1"/>
    <property type="molecule type" value="Genomic_DNA"/>
</dbReference>
<dbReference type="CDD" id="cd04182">
    <property type="entry name" value="GT_2_like_f"/>
    <property type="match status" value="1"/>
</dbReference>
<keyword evidence="3" id="KW-0548">Nucleotidyltransferase</keyword>
<dbReference type="PANTHER" id="PTHR43777:SF1">
    <property type="entry name" value="MOLYBDENUM COFACTOR CYTIDYLYLTRANSFERASE"/>
    <property type="match status" value="1"/>
</dbReference>
<evidence type="ECO:0000313" key="4">
    <source>
        <dbReference type="Proteomes" id="UP000536640"/>
    </source>
</evidence>